<dbReference type="Gene3D" id="2.40.160.20">
    <property type="match status" value="1"/>
</dbReference>
<evidence type="ECO:0000313" key="3">
    <source>
        <dbReference type="Proteomes" id="UP000547674"/>
    </source>
</evidence>
<sequence>MFKKVLAGSLLAALTVAPAVSADGFGYRGWGPRGGVTAEPDQVHFGAHLDFGHIADRVRFQPNAEFGIGDDASTFAINGEATYRFVQRWDAWSPYAGAGVGLNIVSLDEENGGDTSSDLGVNAIVGLERGLSNGSRLFLEGKFGLVDSPDFKFTVGGMIY</sequence>
<feature type="chain" id="PRO_5031099732" evidence="1">
    <location>
        <begin position="22"/>
        <end position="160"/>
    </location>
</feature>
<evidence type="ECO:0000313" key="2">
    <source>
        <dbReference type="EMBL" id="NNF08631.1"/>
    </source>
</evidence>
<accession>A0A7Y2H416</accession>
<organism evidence="2 3">
    <name type="scientific">Eiseniibacteriota bacterium</name>
    <dbReference type="NCBI Taxonomy" id="2212470"/>
    <lineage>
        <taxon>Bacteria</taxon>
        <taxon>Candidatus Eiseniibacteriota</taxon>
    </lineage>
</organism>
<dbReference type="Proteomes" id="UP000547674">
    <property type="component" value="Unassembled WGS sequence"/>
</dbReference>
<dbReference type="EMBL" id="JABDJR010000711">
    <property type="protein sequence ID" value="NNF08631.1"/>
    <property type="molecule type" value="Genomic_DNA"/>
</dbReference>
<evidence type="ECO:0000256" key="1">
    <source>
        <dbReference type="SAM" id="SignalP"/>
    </source>
</evidence>
<comment type="caution">
    <text evidence="2">The sequence shown here is derived from an EMBL/GenBank/DDBJ whole genome shotgun (WGS) entry which is preliminary data.</text>
</comment>
<dbReference type="InterPro" id="IPR011250">
    <property type="entry name" value="OMP/PagP_B-barrel"/>
</dbReference>
<proteinExistence type="predicted"/>
<feature type="signal peptide" evidence="1">
    <location>
        <begin position="1"/>
        <end position="21"/>
    </location>
</feature>
<reference evidence="2 3" key="1">
    <citation type="submission" date="2020-03" db="EMBL/GenBank/DDBJ databases">
        <title>Metabolic flexibility allows generalist bacteria to become dominant in a frequently disturbed ecosystem.</title>
        <authorList>
            <person name="Chen Y.-J."/>
            <person name="Leung P.M."/>
            <person name="Bay S.K."/>
            <person name="Hugenholtz P."/>
            <person name="Kessler A.J."/>
            <person name="Shelley G."/>
            <person name="Waite D.W."/>
            <person name="Cook P.L."/>
            <person name="Greening C."/>
        </authorList>
    </citation>
    <scope>NUCLEOTIDE SEQUENCE [LARGE SCALE GENOMIC DNA]</scope>
    <source>
        <strain evidence="2">SS_bin_28</strain>
    </source>
</reference>
<name>A0A7Y2H416_UNCEI</name>
<dbReference type="AlphaFoldDB" id="A0A7Y2H416"/>
<protein>
    <submittedName>
        <fullName evidence="2">Outer membrane beta-barrel protein</fullName>
    </submittedName>
</protein>
<gene>
    <name evidence="2" type="ORF">HKN21_17850</name>
</gene>
<dbReference type="SUPFAM" id="SSF56925">
    <property type="entry name" value="OMPA-like"/>
    <property type="match status" value="1"/>
</dbReference>
<keyword evidence="1" id="KW-0732">Signal</keyword>